<dbReference type="InterPro" id="IPR050131">
    <property type="entry name" value="Peptidase_S8_subtilisin-like"/>
</dbReference>
<dbReference type="OrthoDB" id="9798386at2"/>
<name>A0A1G6V504_9ACTN</name>
<protein>
    <submittedName>
        <fullName evidence="7">Serine protease AprX</fullName>
    </submittedName>
</protein>
<evidence type="ECO:0000259" key="6">
    <source>
        <dbReference type="Pfam" id="PF00082"/>
    </source>
</evidence>
<sequence length="482" mass="48474">MSAPRNDPDEVRAARAGLRAALGGRAAEKASDAYCLAFARRTRTLGAGALGPATAATSAPVAATVVEFGGGAPVPALPRLTERPGWAQQRAAVEELLPGGTSGAPVRLRTAVRQKLVEDARAAALRALGEVYQEVERLAGSLLRPPPAVLGDPQIPTAVTAVCWLNRTLRTFAPPEALAEVAAAEAVTALDVPRRLSADADVPNHRCLGLPAFQERTGLTGRGVTVAVLDGEVALTHPALAGRVVQRRNHTPEAWGNPSPHGTAVAGIIAAADPLDAGVAPEARVTGYKVLATAPAGHADDFGGAVALQQALEDGADVANCSWGAGPAGDGTGREARAADTAWRLGLVVVKSAGNRGPGEGTMTTPADAPGILVVGATALDGGRVEDYSSRGPAGPKPGPDLVAPGGGRAARIRCCLVGGGFGDAGAGTSYAAPHVSGIAALLLQAEPDLVPDQVRERLRAGARPLPGVPEAAQGAGLVCLA</sequence>
<dbReference type="EMBL" id="FMZF01000008">
    <property type="protein sequence ID" value="SDD47945.1"/>
    <property type="molecule type" value="Genomic_DNA"/>
</dbReference>
<evidence type="ECO:0000313" key="8">
    <source>
        <dbReference type="Proteomes" id="UP000199416"/>
    </source>
</evidence>
<keyword evidence="3 5" id="KW-0378">Hydrolase</keyword>
<organism evidence="7 8">
    <name type="scientific">Geodermatophilus telluris</name>
    <dbReference type="NCBI Taxonomy" id="1190417"/>
    <lineage>
        <taxon>Bacteria</taxon>
        <taxon>Bacillati</taxon>
        <taxon>Actinomycetota</taxon>
        <taxon>Actinomycetes</taxon>
        <taxon>Geodermatophilales</taxon>
        <taxon>Geodermatophilaceae</taxon>
        <taxon>Geodermatophilus</taxon>
    </lineage>
</organism>
<dbReference type="STRING" id="1190417.SAMN05660690_4319"/>
<dbReference type="GO" id="GO:0006508">
    <property type="term" value="P:proteolysis"/>
    <property type="evidence" value="ECO:0007669"/>
    <property type="project" value="UniProtKB-KW"/>
</dbReference>
<evidence type="ECO:0000256" key="3">
    <source>
        <dbReference type="ARBA" id="ARBA00022801"/>
    </source>
</evidence>
<dbReference type="PRINTS" id="PR00723">
    <property type="entry name" value="SUBTILISIN"/>
</dbReference>
<dbReference type="PANTHER" id="PTHR43806:SF11">
    <property type="entry name" value="CEREVISIN-RELATED"/>
    <property type="match status" value="1"/>
</dbReference>
<evidence type="ECO:0000313" key="7">
    <source>
        <dbReference type="EMBL" id="SDD47945.1"/>
    </source>
</evidence>
<dbReference type="InterPro" id="IPR015500">
    <property type="entry name" value="Peptidase_S8_subtilisin-rel"/>
</dbReference>
<dbReference type="AlphaFoldDB" id="A0A1G6V504"/>
<dbReference type="InterPro" id="IPR022398">
    <property type="entry name" value="Peptidase_S8_His-AS"/>
</dbReference>
<dbReference type="SUPFAM" id="SSF52743">
    <property type="entry name" value="Subtilisin-like"/>
    <property type="match status" value="1"/>
</dbReference>
<keyword evidence="4 5" id="KW-0720">Serine protease</keyword>
<dbReference type="InterPro" id="IPR000209">
    <property type="entry name" value="Peptidase_S8/S53_dom"/>
</dbReference>
<dbReference type="PROSITE" id="PS00137">
    <property type="entry name" value="SUBTILASE_HIS"/>
    <property type="match status" value="1"/>
</dbReference>
<keyword evidence="2 5" id="KW-0645">Protease</keyword>
<dbReference type="GO" id="GO:0004252">
    <property type="term" value="F:serine-type endopeptidase activity"/>
    <property type="evidence" value="ECO:0007669"/>
    <property type="project" value="UniProtKB-UniRule"/>
</dbReference>
<dbReference type="Gene3D" id="3.40.50.200">
    <property type="entry name" value="Peptidase S8/S53 domain"/>
    <property type="match status" value="1"/>
</dbReference>
<dbReference type="PROSITE" id="PS51892">
    <property type="entry name" value="SUBTILASE"/>
    <property type="match status" value="1"/>
</dbReference>
<dbReference type="PROSITE" id="PS00138">
    <property type="entry name" value="SUBTILASE_SER"/>
    <property type="match status" value="1"/>
</dbReference>
<feature type="active site" description="Charge relay system" evidence="5">
    <location>
        <position position="230"/>
    </location>
</feature>
<gene>
    <name evidence="7" type="ORF">SAMN05660690_4319</name>
</gene>
<dbReference type="InterPro" id="IPR023828">
    <property type="entry name" value="Peptidase_S8_Ser-AS"/>
</dbReference>
<dbReference type="Pfam" id="PF00082">
    <property type="entry name" value="Peptidase_S8"/>
    <property type="match status" value="1"/>
</dbReference>
<accession>A0A1G6V504</accession>
<keyword evidence="8" id="KW-1185">Reference proteome</keyword>
<evidence type="ECO:0000256" key="4">
    <source>
        <dbReference type="ARBA" id="ARBA00022825"/>
    </source>
</evidence>
<evidence type="ECO:0000256" key="1">
    <source>
        <dbReference type="ARBA" id="ARBA00011073"/>
    </source>
</evidence>
<feature type="active site" description="Charge relay system" evidence="5">
    <location>
        <position position="430"/>
    </location>
</feature>
<feature type="domain" description="Peptidase S8/S53" evidence="6">
    <location>
        <begin position="221"/>
        <end position="477"/>
    </location>
</feature>
<comment type="similarity">
    <text evidence="1 5">Belongs to the peptidase S8 family.</text>
</comment>
<feature type="active site" description="Charge relay system" evidence="5">
    <location>
        <position position="261"/>
    </location>
</feature>
<dbReference type="RefSeq" id="WP_091368789.1">
    <property type="nucleotide sequence ID" value="NZ_FMZF01000008.1"/>
</dbReference>
<evidence type="ECO:0000256" key="5">
    <source>
        <dbReference type="PROSITE-ProRule" id="PRU01240"/>
    </source>
</evidence>
<reference evidence="8" key="1">
    <citation type="submission" date="2016-10" db="EMBL/GenBank/DDBJ databases">
        <authorList>
            <person name="Varghese N."/>
            <person name="Submissions S."/>
        </authorList>
    </citation>
    <scope>NUCLEOTIDE SEQUENCE [LARGE SCALE GENOMIC DNA]</scope>
    <source>
        <strain evidence="8">DSM 45421</strain>
    </source>
</reference>
<dbReference type="PANTHER" id="PTHR43806">
    <property type="entry name" value="PEPTIDASE S8"/>
    <property type="match status" value="1"/>
</dbReference>
<dbReference type="Proteomes" id="UP000199416">
    <property type="component" value="Unassembled WGS sequence"/>
</dbReference>
<evidence type="ECO:0000256" key="2">
    <source>
        <dbReference type="ARBA" id="ARBA00022670"/>
    </source>
</evidence>
<proteinExistence type="inferred from homology"/>
<dbReference type="InterPro" id="IPR036852">
    <property type="entry name" value="Peptidase_S8/S53_dom_sf"/>
</dbReference>